<reference evidence="2" key="1">
    <citation type="journal article" date="2022" name="bioRxiv">
        <title>Sequencing and chromosome-scale assembly of the giantPleurodeles waltlgenome.</title>
        <authorList>
            <person name="Brown T."/>
            <person name="Elewa A."/>
            <person name="Iarovenko S."/>
            <person name="Subramanian E."/>
            <person name="Araus A.J."/>
            <person name="Petzold A."/>
            <person name="Susuki M."/>
            <person name="Suzuki K.-i.T."/>
            <person name="Hayashi T."/>
            <person name="Toyoda A."/>
            <person name="Oliveira C."/>
            <person name="Osipova E."/>
            <person name="Leigh N.D."/>
            <person name="Simon A."/>
            <person name="Yun M.H."/>
        </authorList>
    </citation>
    <scope>NUCLEOTIDE SEQUENCE</scope>
    <source>
        <strain evidence="2">20211129_DDA</strain>
        <tissue evidence="2">Liver</tissue>
    </source>
</reference>
<evidence type="ECO:0000313" key="2">
    <source>
        <dbReference type="EMBL" id="KAJ1201115.1"/>
    </source>
</evidence>
<protein>
    <submittedName>
        <fullName evidence="2">Uncharacterized protein</fullName>
    </submittedName>
</protein>
<evidence type="ECO:0000256" key="1">
    <source>
        <dbReference type="SAM" id="Phobius"/>
    </source>
</evidence>
<feature type="transmembrane region" description="Helical" evidence="1">
    <location>
        <begin position="12"/>
        <end position="29"/>
    </location>
</feature>
<accession>A0AAV7VKI1</accession>
<sequence length="199" mass="22900">MFPWLAVHSASRCLGVFLLYFLFPLLPLFRPLGSAPSPDFYFCSIVPPLPFCFTVGIRFLHFLGTARRVERLVVPTRAAPLFHRGGAGFLVRPPFWDLRVAEFNRISLLRVPLWAILSLWLPLKGVPQCWDRFLGLLEARFRPGPVLIPRAPLSHVQLHRLLATPPNIIIIIQLRFINLELTYLVLNSRFELLFSSIYK</sequence>
<evidence type="ECO:0000313" key="3">
    <source>
        <dbReference type="Proteomes" id="UP001066276"/>
    </source>
</evidence>
<gene>
    <name evidence="2" type="ORF">NDU88_004930</name>
</gene>
<name>A0AAV7VKI1_PLEWA</name>
<keyword evidence="1" id="KW-0472">Membrane</keyword>
<comment type="caution">
    <text evidence="2">The sequence shown here is derived from an EMBL/GenBank/DDBJ whole genome shotgun (WGS) entry which is preliminary data.</text>
</comment>
<organism evidence="2 3">
    <name type="scientific">Pleurodeles waltl</name>
    <name type="common">Iberian ribbed newt</name>
    <dbReference type="NCBI Taxonomy" id="8319"/>
    <lineage>
        <taxon>Eukaryota</taxon>
        <taxon>Metazoa</taxon>
        <taxon>Chordata</taxon>
        <taxon>Craniata</taxon>
        <taxon>Vertebrata</taxon>
        <taxon>Euteleostomi</taxon>
        <taxon>Amphibia</taxon>
        <taxon>Batrachia</taxon>
        <taxon>Caudata</taxon>
        <taxon>Salamandroidea</taxon>
        <taxon>Salamandridae</taxon>
        <taxon>Pleurodelinae</taxon>
        <taxon>Pleurodeles</taxon>
    </lineage>
</organism>
<keyword evidence="3" id="KW-1185">Reference proteome</keyword>
<dbReference type="AlphaFoldDB" id="A0AAV7VKI1"/>
<proteinExistence type="predicted"/>
<keyword evidence="1" id="KW-1133">Transmembrane helix</keyword>
<keyword evidence="1" id="KW-0812">Transmembrane</keyword>
<feature type="transmembrane region" description="Helical" evidence="1">
    <location>
        <begin position="41"/>
        <end position="61"/>
    </location>
</feature>
<dbReference type="EMBL" id="JANPWB010000003">
    <property type="protein sequence ID" value="KAJ1201115.1"/>
    <property type="molecule type" value="Genomic_DNA"/>
</dbReference>
<dbReference type="Proteomes" id="UP001066276">
    <property type="component" value="Chromosome 2_1"/>
</dbReference>